<dbReference type="AlphaFoldDB" id="A0A450YQE7"/>
<reference evidence="1" key="1">
    <citation type="submission" date="2019-02" db="EMBL/GenBank/DDBJ databases">
        <authorList>
            <person name="Gruber-Vodicka R. H."/>
            <person name="Seah K. B. B."/>
        </authorList>
    </citation>
    <scope>NUCLEOTIDE SEQUENCE</scope>
    <source>
        <strain evidence="2">BECK_BZ123</strain>
        <strain evidence="1">BECK_BZ125</strain>
        <strain evidence="3">BECK_BZ126</strain>
    </source>
</reference>
<dbReference type="EMBL" id="CAADFT010000028">
    <property type="protein sequence ID" value="VFK43774.1"/>
    <property type="molecule type" value="Genomic_DNA"/>
</dbReference>
<gene>
    <name evidence="2" type="ORF">BECKTC1821D_GA0114238_102018</name>
    <name evidence="1" type="ORF">BECKTC1821E_GA0114239_102824</name>
    <name evidence="3" type="ORF">BECKTC1821F_GA0114240_102421</name>
</gene>
<accession>A0A450YQE7</accession>
<name>A0A450YQE7_9GAMM</name>
<evidence type="ECO:0000313" key="1">
    <source>
        <dbReference type="EMBL" id="VFK43774.1"/>
    </source>
</evidence>
<evidence type="ECO:0000313" key="2">
    <source>
        <dbReference type="EMBL" id="VFK44309.1"/>
    </source>
</evidence>
<organism evidence="1">
    <name type="scientific">Candidatus Kentrum sp. TC</name>
    <dbReference type="NCBI Taxonomy" id="2126339"/>
    <lineage>
        <taxon>Bacteria</taxon>
        <taxon>Pseudomonadati</taxon>
        <taxon>Pseudomonadota</taxon>
        <taxon>Gammaproteobacteria</taxon>
        <taxon>Candidatus Kentrum</taxon>
    </lineage>
</organism>
<proteinExistence type="predicted"/>
<dbReference type="EMBL" id="CAADFW010000024">
    <property type="protein sequence ID" value="VFK58443.1"/>
    <property type="molecule type" value="Genomic_DNA"/>
</dbReference>
<protein>
    <submittedName>
        <fullName evidence="1">Uncharacterized protein</fullName>
    </submittedName>
</protein>
<evidence type="ECO:0000313" key="3">
    <source>
        <dbReference type="EMBL" id="VFK58443.1"/>
    </source>
</evidence>
<dbReference type="EMBL" id="CAADFS010000020">
    <property type="protein sequence ID" value="VFK44309.1"/>
    <property type="molecule type" value="Genomic_DNA"/>
</dbReference>
<sequence length="77" mass="9136">MFFRYLNIHRNDVSHVVNPVYFGHAAQHDPDTYMKELKGPLQIHSKQVRCPISKNPISKNKDTLKIIPARLYFSRWQ</sequence>